<dbReference type="Proteomes" id="UP000541033">
    <property type="component" value="Unassembled WGS sequence"/>
</dbReference>
<dbReference type="InterPro" id="IPR052519">
    <property type="entry name" value="Euk-type_GlcNAc_Kinase"/>
</dbReference>
<accession>A0A7X5TTZ3</accession>
<protein>
    <submittedName>
        <fullName evidence="2">N-acetylglucosamine kinase-like BadF-type ATPase</fullName>
    </submittedName>
</protein>
<dbReference type="EMBL" id="JAAMOX010000001">
    <property type="protein sequence ID" value="NIH54039.1"/>
    <property type="molecule type" value="Genomic_DNA"/>
</dbReference>
<proteinExistence type="predicted"/>
<dbReference type="Gene3D" id="3.30.420.40">
    <property type="match status" value="2"/>
</dbReference>
<feature type="domain" description="ATPase BadF/BadG/BcrA/BcrD type" evidence="1">
    <location>
        <begin position="52"/>
        <end position="300"/>
    </location>
</feature>
<dbReference type="RefSeq" id="WP_167150128.1">
    <property type="nucleotide sequence ID" value="NZ_JAAMOX010000001.1"/>
</dbReference>
<evidence type="ECO:0000313" key="3">
    <source>
        <dbReference type="Proteomes" id="UP000541033"/>
    </source>
</evidence>
<name>A0A7X5TTZ3_9MICO</name>
<organism evidence="2 3">
    <name type="scientific">Lysinibacter cavernae</name>
    <dbReference type="NCBI Taxonomy" id="1640652"/>
    <lineage>
        <taxon>Bacteria</taxon>
        <taxon>Bacillati</taxon>
        <taxon>Actinomycetota</taxon>
        <taxon>Actinomycetes</taxon>
        <taxon>Micrococcales</taxon>
        <taxon>Microbacteriaceae</taxon>
        <taxon>Lysinibacter</taxon>
    </lineage>
</organism>
<evidence type="ECO:0000313" key="2">
    <source>
        <dbReference type="EMBL" id="NIH54039.1"/>
    </source>
</evidence>
<comment type="caution">
    <text evidence="2">The sequence shown here is derived from an EMBL/GenBank/DDBJ whole genome shotgun (WGS) entry which is preliminary data.</text>
</comment>
<keyword evidence="3" id="KW-1185">Reference proteome</keyword>
<keyword evidence="2" id="KW-0418">Kinase</keyword>
<dbReference type="GO" id="GO:0016301">
    <property type="term" value="F:kinase activity"/>
    <property type="evidence" value="ECO:0007669"/>
    <property type="project" value="UniProtKB-KW"/>
</dbReference>
<dbReference type="InterPro" id="IPR002731">
    <property type="entry name" value="ATPase_BadF"/>
</dbReference>
<dbReference type="Pfam" id="PF01869">
    <property type="entry name" value="BcrAD_BadFG"/>
    <property type="match status" value="1"/>
</dbReference>
<gene>
    <name evidence="2" type="ORF">FHX76_001907</name>
</gene>
<keyword evidence="2" id="KW-0808">Transferase</keyword>
<dbReference type="InterPro" id="IPR043129">
    <property type="entry name" value="ATPase_NBD"/>
</dbReference>
<reference evidence="2 3" key="1">
    <citation type="submission" date="2020-02" db="EMBL/GenBank/DDBJ databases">
        <title>Sequencing the genomes of 1000 actinobacteria strains.</title>
        <authorList>
            <person name="Klenk H.-P."/>
        </authorList>
    </citation>
    <scope>NUCLEOTIDE SEQUENCE [LARGE SCALE GENOMIC DNA]</scope>
    <source>
        <strain evidence="2 3">DSM 27960</strain>
    </source>
</reference>
<dbReference type="SUPFAM" id="SSF53067">
    <property type="entry name" value="Actin-like ATPase domain"/>
    <property type="match status" value="1"/>
</dbReference>
<evidence type="ECO:0000259" key="1">
    <source>
        <dbReference type="Pfam" id="PF01869"/>
    </source>
</evidence>
<dbReference type="PANTHER" id="PTHR43190">
    <property type="entry name" value="N-ACETYL-D-GLUCOSAMINE KINASE"/>
    <property type="match status" value="1"/>
</dbReference>
<dbReference type="AlphaFoldDB" id="A0A7X5TTZ3"/>
<dbReference type="PANTHER" id="PTHR43190:SF3">
    <property type="entry name" value="N-ACETYL-D-GLUCOSAMINE KINASE"/>
    <property type="match status" value="1"/>
</dbReference>
<sequence>MSQVKPAPSISGIVAIDVGGSGSRGAWVPLGSAKRMAGESVTVVGPRIRVTAAGVNHAAVVAEILDRLMTQLGEFDESCGAVCVGASGLLGLTAGAEDVHDVIRDRFPAARSLVASDAVTAAVGALGGRAGAVVAAGTGAIAMGTDLGTIWKRVDGWGHVLGDAGGGAWLGAKALAVALEQFDGRRSDAGALENAAVRRFGQLTELPRQIYTNDERAGLLASFVPDVVALSEAGHEPAVQLCVAAGQELAKSTAAAMVEGVPHRASWTGGLLSQRSPITEHFGARLRQIVPDLELCEPVGSPLDGAVFLAAGLAEDAVASPASLSIPPLAETPFASFREGNVHVSR</sequence>